<gene>
    <name evidence="3" type="ORF">HNY73_013530</name>
</gene>
<protein>
    <submittedName>
        <fullName evidence="3">Ubiquitin domain-containing protein UBFD1</fullName>
    </submittedName>
</protein>
<dbReference type="CDD" id="cd17047">
    <property type="entry name" value="Ubl_UBFD1"/>
    <property type="match status" value="1"/>
</dbReference>
<name>A0A8T0F4D8_ARGBR</name>
<dbReference type="PROSITE" id="PS50053">
    <property type="entry name" value="UBIQUITIN_2"/>
    <property type="match status" value="1"/>
</dbReference>
<dbReference type="InterPro" id="IPR039120">
    <property type="entry name" value="UBFD1"/>
</dbReference>
<proteinExistence type="predicted"/>
<dbReference type="InterPro" id="IPR000626">
    <property type="entry name" value="Ubiquitin-like_dom"/>
</dbReference>
<dbReference type="InterPro" id="IPR029071">
    <property type="entry name" value="Ubiquitin-like_domsf"/>
</dbReference>
<dbReference type="Pfam" id="PF25343">
    <property type="entry name" value="PH_UBFD1_C"/>
    <property type="match status" value="1"/>
</dbReference>
<dbReference type="GO" id="GO:0045296">
    <property type="term" value="F:cadherin binding"/>
    <property type="evidence" value="ECO:0007669"/>
    <property type="project" value="TreeGrafter"/>
</dbReference>
<dbReference type="Gene3D" id="3.10.20.90">
    <property type="entry name" value="Phosphatidylinositol 3-kinase Catalytic Subunit, Chain A, domain 1"/>
    <property type="match status" value="1"/>
</dbReference>
<dbReference type="PANTHER" id="PTHR16470:SF0">
    <property type="entry name" value="UBIQUITIN DOMAIN-CONTAINING PROTEIN UBFD1"/>
    <property type="match status" value="1"/>
</dbReference>
<dbReference type="PANTHER" id="PTHR16470">
    <property type="entry name" value="UBIQUITIN DOMAIN-CONTAINING PROTEIN UBFD1"/>
    <property type="match status" value="1"/>
</dbReference>
<feature type="compositionally biased region" description="Polar residues" evidence="1">
    <location>
        <begin position="509"/>
        <end position="526"/>
    </location>
</feature>
<comment type="caution">
    <text evidence="3">The sequence shown here is derived from an EMBL/GenBank/DDBJ whole genome shotgun (WGS) entry which is preliminary data.</text>
</comment>
<dbReference type="InterPro" id="IPR057455">
    <property type="entry name" value="UBFD1_C"/>
</dbReference>
<feature type="domain" description="Ubiquitin-like" evidence="2">
    <location>
        <begin position="87"/>
        <end position="154"/>
    </location>
</feature>
<evidence type="ECO:0000313" key="4">
    <source>
        <dbReference type="Proteomes" id="UP000807504"/>
    </source>
</evidence>
<keyword evidence="4" id="KW-1185">Reference proteome</keyword>
<dbReference type="GO" id="GO:0003723">
    <property type="term" value="F:RNA binding"/>
    <property type="evidence" value="ECO:0007669"/>
    <property type="project" value="TreeGrafter"/>
</dbReference>
<sequence>MASDENSKETKTACTEQIIEGCAVLEGNKNECEIVSKENFKVPDTGGGEDAETSSDMELGSESSLQGACGSADGTPVGSFEEPKELVDFKLIFNKKKHDICFPLDETILELKKHFESLISVPASMQKVMYKGLCKDDKTLREVNITKGAKVMVVGSTLSDIIAVNTPSEQDLKEEKAAAATKEPLCKQKMHKKILDKGVPEDAQPGIKNAKDSLPPYPLSGMLNKSGGKVRLTFKLELDQVWIGTKERTDKIPMNSIKTIVSEPIEGHEEYHIMGIQLGTTEASRYWLYWVPAQYVDAIKDAILGKWQRAETKREILYLFSRQWFFPASGGKKIPLVPIVESFNEFKHSACGIDGIGTESVFINEISPQTAALPEQHSAGDSDVAFECQPPCHQLSVESRFGEWTMFSQLCRARPRALWEKIATRQTATDVRNLEGDVRQQADFGSDDHRCQLEHCTFCDYRICCQVTSAYNKENSDLQSDPCLKATENPAYGLSAKNWLEISDDNDGESASSVVNENMETSLSDTQQNKELNLANVRMISNLKCASQPDRDCDGTTIPMKMNLSTQSHNQSNPETRSQRLEAINERPKLDKTTDQKHGGLTWSVLKHRQIIGDASENCDKSNSCVIEHSISDIILSEKGGIDIKSKRHAKDRSFPLSLMKPIAKIGEKKLDIPSQQSSHAFKSDLTRQRPVQKTSCSKFAPAPSRNKGDETHRKSSSDILGDVKNPLSTITQIKTEESIQEWLARISDSSNGLCEDDIHESSKQSTIRSAWDIHDSKEKETLKNKLKNETAQVINKGLQEALEMSHNSKNYNSSESKSHYDGDYSSPDDDSADTVSLLYSASKASPANIPMVVMQCSRLHSHIGSKPPFQQTSLPMGTLVTALYQESDWLYVQTPHGVEGFVIATNCVPIGTTNDPGQTSRRPWEPCDFPIEINVRKKYEFGRQQGAYIPAKLPTNNKQAAPYVNTVKMKTNFYSDRYFSHTFKSKDSIKTAKTVTDILRNSPETKVSNQ</sequence>
<evidence type="ECO:0000259" key="2">
    <source>
        <dbReference type="PROSITE" id="PS50053"/>
    </source>
</evidence>
<reference evidence="3" key="1">
    <citation type="journal article" date="2020" name="bioRxiv">
        <title>Chromosome-level reference genome of the European wasp spider Argiope bruennichi: a resource for studies on range expansion and evolutionary adaptation.</title>
        <authorList>
            <person name="Sheffer M.M."/>
            <person name="Hoppe A."/>
            <person name="Krehenwinkel H."/>
            <person name="Uhl G."/>
            <person name="Kuss A.W."/>
            <person name="Jensen L."/>
            <person name="Jensen C."/>
            <person name="Gillespie R.G."/>
            <person name="Hoff K.J."/>
            <person name="Prost S."/>
        </authorList>
    </citation>
    <scope>NUCLEOTIDE SEQUENCE</scope>
</reference>
<feature type="region of interest" description="Disordered" evidence="1">
    <location>
        <begin position="668"/>
        <end position="724"/>
    </location>
</feature>
<feature type="region of interest" description="Disordered" evidence="1">
    <location>
        <begin position="807"/>
        <end position="832"/>
    </location>
</feature>
<evidence type="ECO:0000313" key="3">
    <source>
        <dbReference type="EMBL" id="KAF8783362.1"/>
    </source>
</evidence>
<feature type="region of interest" description="Disordered" evidence="1">
    <location>
        <begin position="505"/>
        <end position="526"/>
    </location>
</feature>
<dbReference type="Proteomes" id="UP000807504">
    <property type="component" value="Unassembled WGS sequence"/>
</dbReference>
<dbReference type="SMART" id="SM00213">
    <property type="entry name" value="UBQ"/>
    <property type="match status" value="1"/>
</dbReference>
<dbReference type="Pfam" id="PF00240">
    <property type="entry name" value="ubiquitin"/>
    <property type="match status" value="1"/>
</dbReference>
<feature type="compositionally biased region" description="Low complexity" evidence="1">
    <location>
        <begin position="807"/>
        <end position="816"/>
    </location>
</feature>
<dbReference type="EMBL" id="JABXBU010001863">
    <property type="protein sequence ID" value="KAF8783362.1"/>
    <property type="molecule type" value="Genomic_DNA"/>
</dbReference>
<feature type="region of interest" description="Disordered" evidence="1">
    <location>
        <begin position="40"/>
        <end position="77"/>
    </location>
</feature>
<evidence type="ECO:0000256" key="1">
    <source>
        <dbReference type="SAM" id="MobiDB-lite"/>
    </source>
</evidence>
<feature type="compositionally biased region" description="Basic and acidic residues" evidence="1">
    <location>
        <begin position="707"/>
        <end position="717"/>
    </location>
</feature>
<organism evidence="3 4">
    <name type="scientific">Argiope bruennichi</name>
    <name type="common">Wasp spider</name>
    <name type="synonym">Aranea bruennichi</name>
    <dbReference type="NCBI Taxonomy" id="94029"/>
    <lineage>
        <taxon>Eukaryota</taxon>
        <taxon>Metazoa</taxon>
        <taxon>Ecdysozoa</taxon>
        <taxon>Arthropoda</taxon>
        <taxon>Chelicerata</taxon>
        <taxon>Arachnida</taxon>
        <taxon>Araneae</taxon>
        <taxon>Araneomorphae</taxon>
        <taxon>Entelegynae</taxon>
        <taxon>Araneoidea</taxon>
        <taxon>Araneidae</taxon>
        <taxon>Argiope</taxon>
    </lineage>
</organism>
<dbReference type="SUPFAM" id="SSF54236">
    <property type="entry name" value="Ubiquitin-like"/>
    <property type="match status" value="1"/>
</dbReference>
<reference evidence="3" key="2">
    <citation type="submission" date="2020-06" db="EMBL/GenBank/DDBJ databases">
        <authorList>
            <person name="Sheffer M."/>
        </authorList>
    </citation>
    <scope>NUCLEOTIDE SEQUENCE</scope>
</reference>
<dbReference type="AlphaFoldDB" id="A0A8T0F4D8"/>
<accession>A0A8T0F4D8</accession>